<proteinExistence type="predicted"/>
<gene>
    <name evidence="2" type="ORF">ASIM_LOCUS1474</name>
</gene>
<dbReference type="Pfam" id="PF24423">
    <property type="entry name" value="OVT1"/>
    <property type="match status" value="1"/>
</dbReference>
<dbReference type="Gene3D" id="1.10.287.1490">
    <property type="match status" value="1"/>
</dbReference>
<sequence length="239" mass="28209">MIEDDYKSRISELTRRNEALTDENKRLKGDLNGTKDKLRDLENQHNNVLRQIEEKDFAIKNLDSTRNDLMRDLENQRARYDMVSSELDKLQTTYTTTSKNTVAIEMSVKEIKQQRDDISKERDDLAHQLTDLQHKIGDEMKRKEALEKADKQRAVEIEKMTVQITEYESELMIMRRHNDELDTQLKTSHARITTLENSLASAQKEIDKQKELNMKLQKEKNEIMNLKQKSDADLDQLRE</sequence>
<name>A0A0M3J241_ANISI</name>
<dbReference type="AlphaFoldDB" id="A0A0M3J241"/>
<evidence type="ECO:0000313" key="4">
    <source>
        <dbReference type="WBParaSite" id="ASIM_0000159701-mRNA-1"/>
    </source>
</evidence>
<feature type="coiled-coil region" evidence="1">
    <location>
        <begin position="3"/>
        <end position="236"/>
    </location>
</feature>
<organism evidence="4">
    <name type="scientific">Anisakis simplex</name>
    <name type="common">Herring worm</name>
    <dbReference type="NCBI Taxonomy" id="6269"/>
    <lineage>
        <taxon>Eukaryota</taxon>
        <taxon>Metazoa</taxon>
        <taxon>Ecdysozoa</taxon>
        <taxon>Nematoda</taxon>
        <taxon>Chromadorea</taxon>
        <taxon>Rhabditida</taxon>
        <taxon>Spirurina</taxon>
        <taxon>Ascaridomorpha</taxon>
        <taxon>Ascaridoidea</taxon>
        <taxon>Anisakidae</taxon>
        <taxon>Anisakis</taxon>
        <taxon>Anisakis simplex complex</taxon>
    </lineage>
</organism>
<dbReference type="EMBL" id="UYRR01001583">
    <property type="protein sequence ID" value="VDK18799.1"/>
    <property type="molecule type" value="Genomic_DNA"/>
</dbReference>
<reference evidence="2 3" key="2">
    <citation type="submission" date="2018-11" db="EMBL/GenBank/DDBJ databases">
        <authorList>
            <consortium name="Pathogen Informatics"/>
        </authorList>
    </citation>
    <scope>NUCLEOTIDE SEQUENCE [LARGE SCALE GENOMIC DNA]</scope>
</reference>
<evidence type="ECO:0000313" key="3">
    <source>
        <dbReference type="Proteomes" id="UP000267096"/>
    </source>
</evidence>
<keyword evidence="3" id="KW-1185">Reference proteome</keyword>
<dbReference type="WBParaSite" id="ASIM_0000159701-mRNA-1">
    <property type="protein sequence ID" value="ASIM_0000159701-mRNA-1"/>
    <property type="gene ID" value="ASIM_0000159701"/>
</dbReference>
<evidence type="ECO:0000313" key="2">
    <source>
        <dbReference type="EMBL" id="VDK18799.1"/>
    </source>
</evidence>
<dbReference type="OrthoDB" id="5835755at2759"/>
<dbReference type="SUPFAM" id="SSF57997">
    <property type="entry name" value="Tropomyosin"/>
    <property type="match status" value="1"/>
</dbReference>
<dbReference type="Proteomes" id="UP000267096">
    <property type="component" value="Unassembled WGS sequence"/>
</dbReference>
<protein>
    <submittedName>
        <fullName evidence="4">Myosin_tail_1 domain-containing protein</fullName>
    </submittedName>
</protein>
<reference evidence="4" key="1">
    <citation type="submission" date="2017-02" db="UniProtKB">
        <authorList>
            <consortium name="WormBaseParasite"/>
        </authorList>
    </citation>
    <scope>IDENTIFICATION</scope>
</reference>
<accession>A0A0M3J241</accession>
<keyword evidence="1" id="KW-0175">Coiled coil</keyword>
<evidence type="ECO:0000256" key="1">
    <source>
        <dbReference type="SAM" id="Coils"/>
    </source>
</evidence>